<keyword evidence="14" id="KW-1185">Reference proteome</keyword>
<evidence type="ECO:0000313" key="14">
    <source>
        <dbReference type="Proteomes" id="UP000485058"/>
    </source>
</evidence>
<dbReference type="PROSITE" id="PS01344">
    <property type="entry name" value="FRATAXIN_1"/>
    <property type="match status" value="1"/>
</dbReference>
<evidence type="ECO:0000256" key="3">
    <source>
        <dbReference type="ARBA" id="ARBA00013107"/>
    </source>
</evidence>
<dbReference type="GO" id="GO:0006879">
    <property type="term" value="P:intracellular iron ion homeostasis"/>
    <property type="evidence" value="ECO:0007669"/>
    <property type="project" value="UniProtKB-KW"/>
</dbReference>
<sequence length="215" mass="23423">MMEGHEAGSCCMLWHSHWSKHDGEDAGVDAGTHQGQGDALRGLAEHGCTAEPIVLAPPRRQMSCEHDWPVSMVASTCDWAGPGNPSLGLHLSGGCTGQCCHAGHASEQDFHKLADTTLDELHEAYVEGLNLDDSDVEYSQGVLSVKLGKAGTYVLNKQAPNRQIWLSSPVSGPLRFDWDSQRQQWVYHRDGRELLSLLDAELTKLCGQSPRLTPA</sequence>
<evidence type="ECO:0000256" key="12">
    <source>
        <dbReference type="ARBA" id="ARBA00047990"/>
    </source>
</evidence>
<evidence type="ECO:0000256" key="11">
    <source>
        <dbReference type="ARBA" id="ARBA00023128"/>
    </source>
</evidence>
<dbReference type="SUPFAM" id="SSF55387">
    <property type="entry name" value="Frataxin/Nqo15-like"/>
    <property type="match status" value="1"/>
</dbReference>
<accession>A0A699Z5C7</accession>
<dbReference type="InterPro" id="IPR017789">
    <property type="entry name" value="Frataxin"/>
</dbReference>
<dbReference type="GO" id="GO:0006826">
    <property type="term" value="P:iron ion transport"/>
    <property type="evidence" value="ECO:0007669"/>
    <property type="project" value="UniProtKB-KW"/>
</dbReference>
<dbReference type="GO" id="GO:0008199">
    <property type="term" value="F:ferric iron binding"/>
    <property type="evidence" value="ECO:0007669"/>
    <property type="project" value="InterPro"/>
</dbReference>
<evidence type="ECO:0000256" key="10">
    <source>
        <dbReference type="ARBA" id="ARBA00023065"/>
    </source>
</evidence>
<organism evidence="13 14">
    <name type="scientific">Haematococcus lacustris</name>
    <name type="common">Green alga</name>
    <name type="synonym">Haematococcus pluvialis</name>
    <dbReference type="NCBI Taxonomy" id="44745"/>
    <lineage>
        <taxon>Eukaryota</taxon>
        <taxon>Viridiplantae</taxon>
        <taxon>Chlorophyta</taxon>
        <taxon>core chlorophytes</taxon>
        <taxon>Chlorophyceae</taxon>
        <taxon>CS clade</taxon>
        <taxon>Chlamydomonadales</taxon>
        <taxon>Haematococcaceae</taxon>
        <taxon>Haematococcus</taxon>
    </lineage>
</organism>
<protein>
    <recommendedName>
        <fullName evidence="3">ferroxidase</fullName>
        <ecNumber evidence="3">1.16.3.1</ecNumber>
    </recommendedName>
</protein>
<evidence type="ECO:0000256" key="6">
    <source>
        <dbReference type="ARBA" id="ARBA00022496"/>
    </source>
</evidence>
<keyword evidence="6" id="KW-0410">Iron transport</keyword>
<dbReference type="EMBL" id="BLLF01000708">
    <property type="protein sequence ID" value="GFH14279.1"/>
    <property type="molecule type" value="Genomic_DNA"/>
</dbReference>
<evidence type="ECO:0000256" key="8">
    <source>
        <dbReference type="ARBA" id="ARBA00023002"/>
    </source>
</evidence>
<dbReference type="GO" id="GO:0034986">
    <property type="term" value="F:iron chaperone activity"/>
    <property type="evidence" value="ECO:0007669"/>
    <property type="project" value="TreeGrafter"/>
</dbReference>
<dbReference type="PANTHER" id="PTHR16821">
    <property type="entry name" value="FRATAXIN"/>
    <property type="match status" value="1"/>
</dbReference>
<dbReference type="NCBIfam" id="TIGR03421">
    <property type="entry name" value="FeS_CyaY"/>
    <property type="match status" value="1"/>
</dbReference>
<evidence type="ECO:0000256" key="4">
    <source>
        <dbReference type="ARBA" id="ARBA00022434"/>
    </source>
</evidence>
<dbReference type="InterPro" id="IPR002908">
    <property type="entry name" value="Frataxin/CyaY"/>
</dbReference>
<keyword evidence="9" id="KW-0408">Iron</keyword>
<dbReference type="Gene3D" id="3.30.920.10">
    <property type="entry name" value="Frataxin/CyaY"/>
    <property type="match status" value="1"/>
</dbReference>
<keyword evidence="11" id="KW-0496">Mitochondrion</keyword>
<dbReference type="Pfam" id="PF01491">
    <property type="entry name" value="Frataxin_Cyay"/>
    <property type="match status" value="1"/>
</dbReference>
<reference evidence="13 14" key="1">
    <citation type="submission" date="2020-02" db="EMBL/GenBank/DDBJ databases">
        <title>Draft genome sequence of Haematococcus lacustris strain NIES-144.</title>
        <authorList>
            <person name="Morimoto D."/>
            <person name="Nakagawa S."/>
            <person name="Yoshida T."/>
            <person name="Sawayama S."/>
        </authorList>
    </citation>
    <scope>NUCLEOTIDE SEQUENCE [LARGE SCALE GENOMIC DNA]</scope>
    <source>
        <strain evidence="13 14">NIES-144</strain>
    </source>
</reference>
<evidence type="ECO:0000313" key="13">
    <source>
        <dbReference type="EMBL" id="GFH14279.1"/>
    </source>
</evidence>
<proteinExistence type="inferred from homology"/>
<dbReference type="EC" id="1.16.3.1" evidence="3"/>
<keyword evidence="10" id="KW-0406">Ion transport</keyword>
<dbReference type="SMART" id="SM01219">
    <property type="entry name" value="Frataxin_Cyay"/>
    <property type="match status" value="1"/>
</dbReference>
<keyword evidence="8" id="KW-0560">Oxidoreductase</keyword>
<dbReference type="AlphaFoldDB" id="A0A699Z5C7"/>
<evidence type="ECO:0000256" key="7">
    <source>
        <dbReference type="ARBA" id="ARBA00022946"/>
    </source>
</evidence>
<comment type="caution">
    <text evidence="13">The sequence shown here is derived from an EMBL/GenBank/DDBJ whole genome shotgun (WGS) entry which is preliminary data.</text>
</comment>
<dbReference type="NCBIfam" id="TIGR03422">
    <property type="entry name" value="mito_frataxin"/>
    <property type="match status" value="1"/>
</dbReference>
<dbReference type="GO" id="GO:0005739">
    <property type="term" value="C:mitochondrion"/>
    <property type="evidence" value="ECO:0007669"/>
    <property type="project" value="UniProtKB-SubCell"/>
</dbReference>
<name>A0A699Z5C7_HAELA</name>
<keyword evidence="7" id="KW-0809">Transit peptide</keyword>
<evidence type="ECO:0000256" key="1">
    <source>
        <dbReference type="ARBA" id="ARBA00004173"/>
    </source>
</evidence>
<evidence type="ECO:0000256" key="5">
    <source>
        <dbReference type="ARBA" id="ARBA00022448"/>
    </source>
</evidence>
<dbReference type="PANTHER" id="PTHR16821:SF2">
    <property type="entry name" value="FRATAXIN, MITOCHONDRIAL"/>
    <property type="match status" value="1"/>
</dbReference>
<comment type="catalytic activity">
    <reaction evidence="12">
        <text>4 Fe(2+) + O2 + 4 H(+) = 4 Fe(3+) + 2 H2O</text>
        <dbReference type="Rhea" id="RHEA:11148"/>
        <dbReference type="ChEBI" id="CHEBI:15377"/>
        <dbReference type="ChEBI" id="CHEBI:15378"/>
        <dbReference type="ChEBI" id="CHEBI:15379"/>
        <dbReference type="ChEBI" id="CHEBI:29033"/>
        <dbReference type="ChEBI" id="CHEBI:29034"/>
        <dbReference type="EC" id="1.16.3.1"/>
    </reaction>
</comment>
<keyword evidence="5" id="KW-0813">Transport</keyword>
<dbReference type="GO" id="GO:0008198">
    <property type="term" value="F:ferrous iron binding"/>
    <property type="evidence" value="ECO:0007669"/>
    <property type="project" value="TreeGrafter"/>
</dbReference>
<dbReference type="InterPro" id="IPR020895">
    <property type="entry name" value="Frataxin_CS"/>
</dbReference>
<evidence type="ECO:0000256" key="2">
    <source>
        <dbReference type="ARBA" id="ARBA00008183"/>
    </source>
</evidence>
<gene>
    <name evidence="13" type="ORF">HaLaN_10304</name>
</gene>
<comment type="subcellular location">
    <subcellularLocation>
        <location evidence="1">Mitochondrion</location>
    </subcellularLocation>
</comment>
<dbReference type="GO" id="GO:0051537">
    <property type="term" value="F:2 iron, 2 sulfur cluster binding"/>
    <property type="evidence" value="ECO:0007669"/>
    <property type="project" value="TreeGrafter"/>
</dbReference>
<keyword evidence="4" id="KW-0409">Iron storage</keyword>
<dbReference type="PROSITE" id="PS50810">
    <property type="entry name" value="FRATAXIN_2"/>
    <property type="match status" value="1"/>
</dbReference>
<dbReference type="Proteomes" id="UP000485058">
    <property type="component" value="Unassembled WGS sequence"/>
</dbReference>
<evidence type="ECO:0000256" key="9">
    <source>
        <dbReference type="ARBA" id="ARBA00023004"/>
    </source>
</evidence>
<dbReference type="InterPro" id="IPR036524">
    <property type="entry name" value="Frataxin/CyaY_sf"/>
</dbReference>
<dbReference type="GO" id="GO:0004322">
    <property type="term" value="F:ferroxidase activity"/>
    <property type="evidence" value="ECO:0007669"/>
    <property type="project" value="UniProtKB-EC"/>
</dbReference>
<dbReference type="GO" id="GO:0016226">
    <property type="term" value="P:iron-sulfur cluster assembly"/>
    <property type="evidence" value="ECO:0007669"/>
    <property type="project" value="InterPro"/>
</dbReference>
<comment type="similarity">
    <text evidence="2">Belongs to the frataxin family.</text>
</comment>